<evidence type="ECO:0000313" key="2">
    <source>
        <dbReference type="EMBL" id="OAF69844.1"/>
    </source>
</evidence>
<proteinExistence type="predicted"/>
<accession>A0A177B8T9</accession>
<evidence type="ECO:0000256" key="1">
    <source>
        <dbReference type="SAM" id="Phobius"/>
    </source>
</evidence>
<name>A0A177B8T9_9BILA</name>
<organism evidence="2 3">
    <name type="scientific">Intoshia linei</name>
    <dbReference type="NCBI Taxonomy" id="1819745"/>
    <lineage>
        <taxon>Eukaryota</taxon>
        <taxon>Metazoa</taxon>
        <taxon>Spiralia</taxon>
        <taxon>Lophotrochozoa</taxon>
        <taxon>Mesozoa</taxon>
        <taxon>Orthonectida</taxon>
        <taxon>Rhopaluridae</taxon>
        <taxon>Intoshia</taxon>
    </lineage>
</organism>
<evidence type="ECO:0000313" key="3">
    <source>
        <dbReference type="Proteomes" id="UP000078046"/>
    </source>
</evidence>
<keyword evidence="3" id="KW-1185">Reference proteome</keyword>
<keyword evidence="1" id="KW-0812">Transmembrane</keyword>
<reference evidence="2 3" key="1">
    <citation type="submission" date="2016-04" db="EMBL/GenBank/DDBJ databases">
        <title>The genome of Intoshia linei affirms orthonectids as highly simplified spiralians.</title>
        <authorList>
            <person name="Mikhailov K.V."/>
            <person name="Slusarev G.S."/>
            <person name="Nikitin M.A."/>
            <person name="Logacheva M.D."/>
            <person name="Penin A."/>
            <person name="Aleoshin V."/>
            <person name="Panchin Y.V."/>
        </authorList>
    </citation>
    <scope>NUCLEOTIDE SEQUENCE [LARGE SCALE GENOMIC DNA]</scope>
    <source>
        <strain evidence="2">Intl2013</strain>
        <tissue evidence="2">Whole animal</tissue>
    </source>
</reference>
<dbReference type="AlphaFoldDB" id="A0A177B8T9"/>
<protein>
    <recommendedName>
        <fullName evidence="4">SUEL-type lectin domain-containing protein</fullName>
    </recommendedName>
</protein>
<feature type="transmembrane region" description="Helical" evidence="1">
    <location>
        <begin position="275"/>
        <end position="299"/>
    </location>
</feature>
<dbReference type="Proteomes" id="UP000078046">
    <property type="component" value="Unassembled WGS sequence"/>
</dbReference>
<gene>
    <name evidence="2" type="ORF">A3Q56_02394</name>
</gene>
<dbReference type="EMBL" id="LWCA01000221">
    <property type="protein sequence ID" value="OAF69844.1"/>
    <property type="molecule type" value="Genomic_DNA"/>
</dbReference>
<comment type="caution">
    <text evidence="2">The sequence shown here is derived from an EMBL/GenBank/DDBJ whole genome shotgun (WGS) entry which is preliminary data.</text>
</comment>
<keyword evidence="1" id="KW-0472">Membrane</keyword>
<dbReference type="Gene3D" id="2.60.120.740">
    <property type="match status" value="1"/>
</dbReference>
<evidence type="ECO:0008006" key="4">
    <source>
        <dbReference type="Google" id="ProtNLM"/>
    </source>
</evidence>
<dbReference type="InterPro" id="IPR043159">
    <property type="entry name" value="Lectin_gal-bd_sf"/>
</dbReference>
<sequence>SLGCHTDVTQILSNLCSARQDCQIQFQTKTFRDIQKNTNSCPKDLKLYLYIKYTCTEGNNDTFMYSVVKKNLVIDACKIESYSQQFKHFPILDTKDVNNTSEQPKLPRLVSSEENVDNACFHNIKTNTGRVLQIIAQQYNHNYKDQFLFSNTNSNSGDYSQHCKTLLIIQDASETLNLCLPTKTFSQKWPVYTTLSNSIRVGIQRKVGCGAINNDTNRWYKRKNDILFVGCQIGDGNVQSLYCYRNQWKGALPNCTHKKGFFASITETGDLSQQISIAIIISVALIVSTIIFVIGVVCIKRYSINNIKMMKNSRSCGQFFDRNCINSNMHRKSSFNHSEENEFQNNINKENISTYHCNMHCKNPKKSNQTDHVYSSIEDFYDLNMRYNPSKQTIDRYTSEPDANICNQKHGHVTPNETNIPLPPPLPPIFEVSHTK</sequence>
<feature type="non-terminal residue" evidence="2">
    <location>
        <position position="1"/>
    </location>
</feature>
<keyword evidence="1" id="KW-1133">Transmembrane helix</keyword>